<feature type="domain" description="GH10" evidence="11">
    <location>
        <begin position="358"/>
        <end position="698"/>
    </location>
</feature>
<gene>
    <name evidence="12" type="ORF">DF223_05115</name>
</gene>
<dbReference type="EMBL" id="QEFB01000003">
    <property type="protein sequence ID" value="PWC07666.1"/>
    <property type="molecule type" value="Genomic_DNA"/>
</dbReference>
<dbReference type="GO" id="GO:0031176">
    <property type="term" value="F:endo-1,4-beta-xylanase activity"/>
    <property type="evidence" value="ECO:0007669"/>
    <property type="project" value="UniProtKB-EC"/>
</dbReference>
<feature type="chain" id="PRO_5015494637" description="Beta-xylanase" evidence="10">
    <location>
        <begin position="31"/>
        <end position="1201"/>
    </location>
</feature>
<dbReference type="SUPFAM" id="SSF51445">
    <property type="entry name" value="(Trans)glycosidases"/>
    <property type="match status" value="1"/>
</dbReference>
<evidence type="ECO:0000256" key="8">
    <source>
        <dbReference type="SAM" id="MobiDB-lite"/>
    </source>
</evidence>
<reference evidence="13" key="1">
    <citation type="submission" date="2018-04" db="EMBL/GenBank/DDBJ databases">
        <authorList>
            <person name="Liu S."/>
            <person name="Wang Z."/>
            <person name="Li J."/>
        </authorList>
    </citation>
    <scope>NUCLEOTIDE SEQUENCE [LARGE SCALE GENOMIC DNA]</scope>
    <source>
        <strain evidence="13">622</strain>
    </source>
</reference>
<dbReference type="SMART" id="SM00633">
    <property type="entry name" value="Glyco_10"/>
    <property type="match status" value="1"/>
</dbReference>
<evidence type="ECO:0000256" key="3">
    <source>
        <dbReference type="ARBA" id="ARBA00022801"/>
    </source>
</evidence>
<dbReference type="Pfam" id="PF02018">
    <property type="entry name" value="CBM_4_9"/>
    <property type="match status" value="2"/>
</dbReference>
<dbReference type="Pfam" id="PF06452">
    <property type="entry name" value="CBM9_1"/>
    <property type="match status" value="1"/>
</dbReference>
<dbReference type="EC" id="3.2.1.8" evidence="7"/>
<accession>A0A2U1TFL9</accession>
<evidence type="ECO:0000256" key="10">
    <source>
        <dbReference type="SAM" id="SignalP"/>
    </source>
</evidence>
<dbReference type="Pfam" id="PF00331">
    <property type="entry name" value="Glyco_hydro_10"/>
    <property type="match status" value="1"/>
</dbReference>
<feature type="signal peptide" evidence="10">
    <location>
        <begin position="1"/>
        <end position="30"/>
    </location>
</feature>
<dbReference type="SUPFAM" id="SSF49785">
    <property type="entry name" value="Galactose-binding domain-like"/>
    <property type="match status" value="2"/>
</dbReference>
<evidence type="ECO:0000256" key="1">
    <source>
        <dbReference type="ARBA" id="ARBA00007495"/>
    </source>
</evidence>
<keyword evidence="3 7" id="KW-0378">Hydrolase</keyword>
<dbReference type="InterPro" id="IPR044846">
    <property type="entry name" value="GH10"/>
</dbReference>
<dbReference type="AlphaFoldDB" id="A0A2U1TFL9"/>
<evidence type="ECO:0000256" key="4">
    <source>
        <dbReference type="ARBA" id="ARBA00023277"/>
    </source>
</evidence>
<feature type="transmembrane region" description="Helical" evidence="9">
    <location>
        <begin position="1176"/>
        <end position="1194"/>
    </location>
</feature>
<feature type="compositionally biased region" description="Gly residues" evidence="8">
    <location>
        <begin position="1150"/>
        <end position="1159"/>
    </location>
</feature>
<keyword evidence="2" id="KW-0677">Repeat</keyword>
<evidence type="ECO:0000256" key="6">
    <source>
        <dbReference type="ARBA" id="ARBA00023326"/>
    </source>
</evidence>
<dbReference type="PROSITE" id="PS51760">
    <property type="entry name" value="GH10_2"/>
    <property type="match status" value="1"/>
</dbReference>
<keyword evidence="4 7" id="KW-0119">Carbohydrate metabolism</keyword>
<comment type="similarity">
    <text evidence="1 7">Belongs to the glycosyl hydrolase 10 (cellulase F) family.</text>
</comment>
<feature type="compositionally biased region" description="Polar residues" evidence="8">
    <location>
        <begin position="196"/>
        <end position="205"/>
    </location>
</feature>
<keyword evidence="5 7" id="KW-0326">Glycosidase</keyword>
<feature type="region of interest" description="Disordered" evidence="8">
    <location>
        <begin position="183"/>
        <end position="205"/>
    </location>
</feature>
<dbReference type="GO" id="GO:0000272">
    <property type="term" value="P:polysaccharide catabolic process"/>
    <property type="evidence" value="ECO:0007669"/>
    <property type="project" value="UniProtKB-KW"/>
</dbReference>
<evidence type="ECO:0000259" key="11">
    <source>
        <dbReference type="PROSITE" id="PS51760"/>
    </source>
</evidence>
<dbReference type="InterPro" id="IPR017853">
    <property type="entry name" value="GH"/>
</dbReference>
<evidence type="ECO:0000256" key="7">
    <source>
        <dbReference type="RuleBase" id="RU361174"/>
    </source>
</evidence>
<dbReference type="InterPro" id="IPR001000">
    <property type="entry name" value="GH10_dom"/>
</dbReference>
<keyword evidence="9" id="KW-0472">Membrane</keyword>
<keyword evidence="9" id="KW-1133">Transmembrane helix</keyword>
<dbReference type="PANTHER" id="PTHR31490">
    <property type="entry name" value="GLYCOSYL HYDROLASE"/>
    <property type="match status" value="1"/>
</dbReference>
<keyword evidence="13" id="KW-1185">Reference proteome</keyword>
<dbReference type="SUPFAM" id="SSF49344">
    <property type="entry name" value="CBD9-like"/>
    <property type="match status" value="1"/>
</dbReference>
<evidence type="ECO:0000313" key="13">
    <source>
        <dbReference type="Proteomes" id="UP000244962"/>
    </source>
</evidence>
<comment type="caution">
    <text evidence="12">The sequence shown here is derived from an EMBL/GenBank/DDBJ whole genome shotgun (WGS) entry which is preliminary data.</text>
</comment>
<keyword evidence="6 7" id="KW-0624">Polysaccharide degradation</keyword>
<evidence type="ECO:0000256" key="2">
    <source>
        <dbReference type="ARBA" id="ARBA00022737"/>
    </source>
</evidence>
<feature type="region of interest" description="Disordered" evidence="8">
    <location>
        <begin position="1143"/>
        <end position="1168"/>
    </location>
</feature>
<keyword evidence="10" id="KW-0732">Signal</keyword>
<comment type="catalytic activity">
    <reaction evidence="7">
        <text>Endohydrolysis of (1-&gt;4)-beta-D-xylosidic linkages in xylans.</text>
        <dbReference type="EC" id="3.2.1.8"/>
    </reaction>
</comment>
<dbReference type="Gene3D" id="2.60.40.230">
    <property type="entry name" value="Neocarzinostatin-like"/>
    <property type="match status" value="1"/>
</dbReference>
<dbReference type="RefSeq" id="WP_108962419.1">
    <property type="nucleotide sequence ID" value="NZ_QEFB01000003.1"/>
</dbReference>
<keyword evidence="9" id="KW-0812">Transmembrane</keyword>
<name>A0A2U1TFL9_9MICO</name>
<dbReference type="InterPro" id="IPR003305">
    <property type="entry name" value="CenC_carb-bd"/>
</dbReference>
<dbReference type="Gene3D" id="3.20.20.80">
    <property type="entry name" value="Glycosidases"/>
    <property type="match status" value="1"/>
</dbReference>
<evidence type="ECO:0000313" key="12">
    <source>
        <dbReference type="EMBL" id="PWC07666.1"/>
    </source>
</evidence>
<organism evidence="12 13">
    <name type="scientific">Mycetocola zhujimingii</name>
    <dbReference type="NCBI Taxonomy" id="2079792"/>
    <lineage>
        <taxon>Bacteria</taxon>
        <taxon>Bacillati</taxon>
        <taxon>Actinomycetota</taxon>
        <taxon>Actinomycetes</taxon>
        <taxon>Micrococcales</taxon>
        <taxon>Microbacteriaceae</taxon>
        <taxon>Mycetocola</taxon>
    </lineage>
</organism>
<dbReference type="InterPro" id="IPR010502">
    <property type="entry name" value="Carb-bd_dom_fam9"/>
</dbReference>
<dbReference type="InterPro" id="IPR008979">
    <property type="entry name" value="Galactose-bd-like_sf"/>
</dbReference>
<dbReference type="Gene3D" id="2.60.120.260">
    <property type="entry name" value="Galactose-binding domain-like"/>
    <property type="match status" value="2"/>
</dbReference>
<dbReference type="GO" id="GO:0030246">
    <property type="term" value="F:carbohydrate binding"/>
    <property type="evidence" value="ECO:0007669"/>
    <property type="project" value="InterPro"/>
</dbReference>
<sequence length="1201" mass="126622">MKVRSVSRKILVGAIAAGLLVPLFTSPAAAAEPETLLSADFEDSTLGGWEQSGSPVLSYEPVDEGGTALVVGDRAADFDGIQTPAGLFADLEAGDTLTFSMRARLAEATPAPVNIRFVVGPDYTWIGNTPLIADAWSTVEGTFEIPQDADVTALQAYIGTEGLPGGTSYSYLVDDVTVSAVRADEPTDPTDPTPPGNSDLSSLNTGFEDGLGGWVPRADASGPASVTVSTSDAHSGAQAALVSGRTSQGQGIGHDVTGILLPGQTYEVSAWVKFAAGETAGDVWLSLARTTGESTSYGTLGQFTGMSNSTWVQVNQTFQMGEADSALLYFETAYNGGNTSSFLIDDITVAVPATGGEVEDLTPIKDTVSFPVGAAIDSRETTGTAADLLTRHFDQVTSENYMKPEAWYNADGEFTPHAEADTLMQFAQDEDLAVYGHTLVWHSQTPAWFFQNDAGVALTNSAADQQILSDRMRTHIFNVAEYLSDTYGEFGSDSNPLNAFDVVNEVVSDGNENADGLRRSEWFRILGEDFIDLAFQYADEAFNDEFAAAGSNRPVTLFINDYNTEQDGKQQRLHALVERMLERGVPVDGVGHQFHVSLSTPVEALETALSAFTDLGLTQAVTELDVTTGTPVTQAKLVEQGYYYRDAFRIFRAHAADLFSVTVWGLTDGRSWRNSSGAPLVFTDALVAKPAYYGIVDAELPARLRTANVFQGDVPLDADATTALEWQQLPLQTIEQSAQFQLRWQPDHLTAFVQVDDATADPTDEIQFTWGEETATFGRDGTGDIEGVVTETDGGYSIVAHLPLTAAEQGDTVAFDVRVQNNGTVTGWNTAGTVGTLTLLEPLSYQEVVETDAAPTIDGTVDDSWSSAGTVETLKQVEGTAGASAVFSTLWRDNTLYLLAEVTDPTVDVSGSDPWIQDSVEIYVDPGNLKNGSYRYDDTQIRISADNAVSFGTGDEAFQRNRVTSATTRTDTGYRVEVAVSLLESGGAGSFQGLDLQVNDASNGARTGIRNWADPSGAGYQSTARWGVAQLVSAVEGSQPMISVSPESVVAGNTVDVELSGFEPGVEVALQLREPVVADAFSILALEVPAVLATVTTDAAGEASARVTIPADTAAGAYEIAALQDGVARASAPLAVTVAAVGPQQPGAGSQPGAGGQGAGADRSGADGLSDTGADVAPLVLIAMLLLLGGAALVRSRRAAR</sequence>
<dbReference type="Gene3D" id="2.60.40.1190">
    <property type="match status" value="1"/>
</dbReference>
<proteinExistence type="inferred from homology"/>
<protein>
    <recommendedName>
        <fullName evidence="7">Beta-xylanase</fullName>
        <ecNumber evidence="7">3.2.1.8</ecNumber>
    </recommendedName>
</protein>
<dbReference type="PANTHER" id="PTHR31490:SF90">
    <property type="entry name" value="ENDO-1,4-BETA-XYLANASE A"/>
    <property type="match status" value="1"/>
</dbReference>
<dbReference type="CDD" id="cd00005">
    <property type="entry name" value="CBM9_like_1"/>
    <property type="match status" value="1"/>
</dbReference>
<evidence type="ECO:0000256" key="5">
    <source>
        <dbReference type="ARBA" id="ARBA00023295"/>
    </source>
</evidence>
<dbReference type="PRINTS" id="PR00134">
    <property type="entry name" value="GLHYDRLASE10"/>
</dbReference>
<evidence type="ECO:0000256" key="9">
    <source>
        <dbReference type="SAM" id="Phobius"/>
    </source>
</evidence>
<dbReference type="Proteomes" id="UP000244962">
    <property type="component" value="Unassembled WGS sequence"/>
</dbReference>